<reference evidence="2" key="1">
    <citation type="submission" date="2020-09" db="EMBL/GenBank/DDBJ databases">
        <title>Comparative genome analyses of four rice-infecting Rhizoctonia solani isolates reveal extensive enrichment of homogalacturonan modification genes.</title>
        <authorList>
            <person name="Lee D.-Y."/>
            <person name="Jeon J."/>
            <person name="Kim K.-T."/>
            <person name="Cheong K."/>
            <person name="Song H."/>
            <person name="Choi G."/>
            <person name="Ko J."/>
            <person name="Opiyo S.O."/>
            <person name="Zuo S."/>
            <person name="Madhav S."/>
            <person name="Lee Y.-H."/>
            <person name="Wang G.-L."/>
        </authorList>
    </citation>
    <scope>NUCLEOTIDE SEQUENCE</scope>
    <source>
        <strain evidence="2">AG1-IA YN-7</strain>
    </source>
</reference>
<dbReference type="Proteomes" id="UP000650582">
    <property type="component" value="Unassembled WGS sequence"/>
</dbReference>
<feature type="region of interest" description="Disordered" evidence="1">
    <location>
        <begin position="132"/>
        <end position="171"/>
    </location>
</feature>
<feature type="region of interest" description="Disordered" evidence="1">
    <location>
        <begin position="75"/>
        <end position="101"/>
    </location>
</feature>
<protein>
    <submittedName>
        <fullName evidence="2">Uncharacterized protein</fullName>
    </submittedName>
</protein>
<gene>
    <name evidence="2" type="ORF">RHS04_07820</name>
</gene>
<accession>A0A8H7H3C3</accession>
<dbReference type="EMBL" id="JACYCC010000204">
    <property type="protein sequence ID" value="KAF8672246.1"/>
    <property type="molecule type" value="Genomic_DNA"/>
</dbReference>
<sequence length="192" mass="20623">MFDNAKSAANHRSRCKLAKEYDIQLLDSLYKIEPPAKQRQTSIGDGIADNMAQQSVSNTGVLDFQPVHSAEFDNCTINPPSNLPTTKARSKAPQTATTLNSSRSTTCSQTCLLRSGFRLANDALPEGPAPKLTPAVDEDPCLDNTPKIVPPEQEQEQPTPSVGTPTGSKLPVGTYISKPDIFGHPAKACLFS</sequence>
<evidence type="ECO:0000313" key="3">
    <source>
        <dbReference type="Proteomes" id="UP000650582"/>
    </source>
</evidence>
<proteinExistence type="predicted"/>
<dbReference type="AlphaFoldDB" id="A0A8H7H3C3"/>
<evidence type="ECO:0000313" key="2">
    <source>
        <dbReference type="EMBL" id="KAF8672246.1"/>
    </source>
</evidence>
<comment type="caution">
    <text evidence="2">The sequence shown here is derived from an EMBL/GenBank/DDBJ whole genome shotgun (WGS) entry which is preliminary data.</text>
</comment>
<name>A0A8H7H3C3_9AGAM</name>
<organism evidence="2 3">
    <name type="scientific">Rhizoctonia solani</name>
    <dbReference type="NCBI Taxonomy" id="456999"/>
    <lineage>
        <taxon>Eukaryota</taxon>
        <taxon>Fungi</taxon>
        <taxon>Dikarya</taxon>
        <taxon>Basidiomycota</taxon>
        <taxon>Agaricomycotina</taxon>
        <taxon>Agaricomycetes</taxon>
        <taxon>Cantharellales</taxon>
        <taxon>Ceratobasidiaceae</taxon>
        <taxon>Rhizoctonia</taxon>
    </lineage>
</organism>
<evidence type="ECO:0000256" key="1">
    <source>
        <dbReference type="SAM" id="MobiDB-lite"/>
    </source>
</evidence>